<reference evidence="1 2" key="1">
    <citation type="submission" date="2018-01" db="EMBL/GenBank/DDBJ databases">
        <authorList>
            <person name="Clerissi C."/>
        </authorList>
    </citation>
    <scope>NUCLEOTIDE SEQUENCE [LARGE SCALE GENOMIC DNA]</scope>
    <source>
        <strain evidence="1">Cupriavidus sp. LMG 19464</strain>
    </source>
</reference>
<dbReference type="EMBL" id="OFSQ01000029">
    <property type="protein sequence ID" value="SOY57737.1"/>
    <property type="molecule type" value="Genomic_DNA"/>
</dbReference>
<organism evidence="1 2">
    <name type="scientific">Cupriavidus taiwanensis</name>
    <dbReference type="NCBI Taxonomy" id="164546"/>
    <lineage>
        <taxon>Bacteria</taxon>
        <taxon>Pseudomonadati</taxon>
        <taxon>Pseudomonadota</taxon>
        <taxon>Betaproteobacteria</taxon>
        <taxon>Burkholderiales</taxon>
        <taxon>Burkholderiaceae</taxon>
        <taxon>Cupriavidus</taxon>
    </lineage>
</organism>
<accession>A0A975X4A5</accession>
<proteinExistence type="predicted"/>
<evidence type="ECO:0000313" key="1">
    <source>
        <dbReference type="EMBL" id="SOY57737.1"/>
    </source>
</evidence>
<name>A0A975X4A5_9BURK</name>
<comment type="caution">
    <text evidence="1">The sequence shown here is derived from an EMBL/GenBank/DDBJ whole genome shotgun (WGS) entry which is preliminary data.</text>
</comment>
<dbReference type="AlphaFoldDB" id="A0A975X4A5"/>
<evidence type="ECO:0000313" key="2">
    <source>
        <dbReference type="Proteomes" id="UP000256780"/>
    </source>
</evidence>
<protein>
    <submittedName>
        <fullName evidence="1">Uncharacterized protein</fullName>
    </submittedName>
</protein>
<dbReference type="Proteomes" id="UP000256780">
    <property type="component" value="Chromosome CBM2587_b"/>
</dbReference>
<sequence>MKAPFLLAFILKHALRCDESEARQGRPSQRYQFTRKAPFLRDDEIHLYERLVIALRNAHVFSDSIGADEAGVSQSWLAWWSDSR</sequence>
<gene>
    <name evidence="1" type="ORF">CBM2587_B10108</name>
</gene>